<sequence>MLCRSPKQIREGVFSFFKYHFKKEESPAPRWDGLQIKHILDVETSDLEVEFSEDKVWKAFGDCDGNKATGPNELNLNFFKKNWEWIKGNFKIFFKDFHFDGSVVKDMNATFIALFPKLKNLTTLKDYRPMSLVGSIYKVFAEVWWVLPSVCYAVMELNLLMHVFLHCEWSSKLWQYCLGWWDVHGCFSRSVNEWVKGWPSLCPSSSRRRVWSILFFAIVWTIWESRNDAVFHGISVDMVKPLDTVKFCLALWFKNHGSGSKMDITLPILDIKEMFVDSCLAKKSKSKVWNPLPDPNFSFFMDHSSKDAILAEVLAIHKACQLIVDCQLLINHNVDIYSDSSLAMSWCNGEDFGNFSLVNFVYDIRQFLYLRKSLTI</sequence>
<gene>
    <name evidence="1" type="ORF">Ddye_021878</name>
</gene>
<evidence type="ECO:0008006" key="3">
    <source>
        <dbReference type="Google" id="ProtNLM"/>
    </source>
</evidence>
<name>A0AAD9WXY5_9ROSI</name>
<evidence type="ECO:0000313" key="1">
    <source>
        <dbReference type="EMBL" id="KAK2646683.1"/>
    </source>
</evidence>
<dbReference type="EMBL" id="JANJYI010000006">
    <property type="protein sequence ID" value="KAK2646683.1"/>
    <property type="molecule type" value="Genomic_DNA"/>
</dbReference>
<reference evidence="1" key="1">
    <citation type="journal article" date="2023" name="Plant J.">
        <title>Genome sequences and population genomics provide insights into the demographic history, inbreeding, and mutation load of two 'living fossil' tree species of Dipteronia.</title>
        <authorList>
            <person name="Feng Y."/>
            <person name="Comes H.P."/>
            <person name="Chen J."/>
            <person name="Zhu S."/>
            <person name="Lu R."/>
            <person name="Zhang X."/>
            <person name="Li P."/>
            <person name="Qiu J."/>
            <person name="Olsen K.M."/>
            <person name="Qiu Y."/>
        </authorList>
    </citation>
    <scope>NUCLEOTIDE SEQUENCE</scope>
    <source>
        <strain evidence="1">KIB01</strain>
    </source>
</reference>
<evidence type="ECO:0000313" key="2">
    <source>
        <dbReference type="Proteomes" id="UP001280121"/>
    </source>
</evidence>
<accession>A0AAD9WXY5</accession>
<proteinExistence type="predicted"/>
<keyword evidence="2" id="KW-1185">Reference proteome</keyword>
<dbReference type="AlphaFoldDB" id="A0AAD9WXY5"/>
<protein>
    <recommendedName>
        <fullName evidence="3">RNase H type-1 domain-containing protein</fullName>
    </recommendedName>
</protein>
<dbReference type="Proteomes" id="UP001280121">
    <property type="component" value="Unassembled WGS sequence"/>
</dbReference>
<organism evidence="1 2">
    <name type="scientific">Dipteronia dyeriana</name>
    <dbReference type="NCBI Taxonomy" id="168575"/>
    <lineage>
        <taxon>Eukaryota</taxon>
        <taxon>Viridiplantae</taxon>
        <taxon>Streptophyta</taxon>
        <taxon>Embryophyta</taxon>
        <taxon>Tracheophyta</taxon>
        <taxon>Spermatophyta</taxon>
        <taxon>Magnoliopsida</taxon>
        <taxon>eudicotyledons</taxon>
        <taxon>Gunneridae</taxon>
        <taxon>Pentapetalae</taxon>
        <taxon>rosids</taxon>
        <taxon>malvids</taxon>
        <taxon>Sapindales</taxon>
        <taxon>Sapindaceae</taxon>
        <taxon>Hippocastanoideae</taxon>
        <taxon>Acereae</taxon>
        <taxon>Dipteronia</taxon>
    </lineage>
</organism>
<comment type="caution">
    <text evidence="1">The sequence shown here is derived from an EMBL/GenBank/DDBJ whole genome shotgun (WGS) entry which is preliminary data.</text>
</comment>